<comment type="caution">
    <text evidence="4">The sequence shown here is derived from an EMBL/GenBank/DDBJ whole genome shotgun (WGS) entry which is preliminary data.</text>
</comment>
<proteinExistence type="predicted"/>
<dbReference type="InterPro" id="IPR032675">
    <property type="entry name" value="LRR_dom_sf"/>
</dbReference>
<reference evidence="4" key="1">
    <citation type="journal article" date="2023" name="bioRxiv">
        <title>Improved chromosome-level genome assembly for marigold (Tagetes erecta).</title>
        <authorList>
            <person name="Jiang F."/>
            <person name="Yuan L."/>
            <person name="Wang S."/>
            <person name="Wang H."/>
            <person name="Xu D."/>
            <person name="Wang A."/>
            <person name="Fan W."/>
        </authorList>
    </citation>
    <scope>NUCLEOTIDE SEQUENCE</scope>
    <source>
        <strain evidence="4">WSJ</strain>
        <tissue evidence="4">Leaf</tissue>
    </source>
</reference>
<protein>
    <recommendedName>
        <fullName evidence="6">F-box domain-containing protein</fullName>
    </recommendedName>
</protein>
<keyword evidence="5" id="KW-1185">Reference proteome</keyword>
<dbReference type="SUPFAM" id="SSF52047">
    <property type="entry name" value="RNI-like"/>
    <property type="match status" value="1"/>
</dbReference>
<evidence type="ECO:0000259" key="1">
    <source>
        <dbReference type="Pfam" id="PF00646"/>
    </source>
</evidence>
<dbReference type="Pfam" id="PF23622">
    <property type="entry name" value="LRR_At1g61320_AtMIF1"/>
    <property type="match status" value="1"/>
</dbReference>
<organism evidence="4 5">
    <name type="scientific">Tagetes erecta</name>
    <name type="common">African marigold</name>
    <dbReference type="NCBI Taxonomy" id="13708"/>
    <lineage>
        <taxon>Eukaryota</taxon>
        <taxon>Viridiplantae</taxon>
        <taxon>Streptophyta</taxon>
        <taxon>Embryophyta</taxon>
        <taxon>Tracheophyta</taxon>
        <taxon>Spermatophyta</taxon>
        <taxon>Magnoliopsida</taxon>
        <taxon>eudicotyledons</taxon>
        <taxon>Gunneridae</taxon>
        <taxon>Pentapetalae</taxon>
        <taxon>asterids</taxon>
        <taxon>campanulids</taxon>
        <taxon>Asterales</taxon>
        <taxon>Asteraceae</taxon>
        <taxon>Asteroideae</taxon>
        <taxon>Heliantheae alliance</taxon>
        <taxon>Tageteae</taxon>
        <taxon>Tagetes</taxon>
    </lineage>
</organism>
<accession>A0AAD8KT14</accession>
<dbReference type="Proteomes" id="UP001229421">
    <property type="component" value="Unassembled WGS sequence"/>
</dbReference>
<gene>
    <name evidence="4" type="ORF">QVD17_11219</name>
</gene>
<evidence type="ECO:0000259" key="2">
    <source>
        <dbReference type="Pfam" id="PF23622"/>
    </source>
</evidence>
<evidence type="ECO:0000313" key="4">
    <source>
        <dbReference type="EMBL" id="KAK1429020.1"/>
    </source>
</evidence>
<dbReference type="AlphaFoldDB" id="A0AAD8KT14"/>
<evidence type="ECO:0000259" key="3">
    <source>
        <dbReference type="Pfam" id="PF24758"/>
    </source>
</evidence>
<dbReference type="PANTHER" id="PTHR31639">
    <property type="entry name" value="F-BOX PROTEIN-LIKE"/>
    <property type="match status" value="1"/>
</dbReference>
<feature type="domain" description="At1g61320/AtMIF1 LRR" evidence="2">
    <location>
        <begin position="247"/>
        <end position="362"/>
    </location>
</feature>
<evidence type="ECO:0000313" key="5">
    <source>
        <dbReference type="Proteomes" id="UP001229421"/>
    </source>
</evidence>
<dbReference type="InterPro" id="IPR055411">
    <property type="entry name" value="LRR_FXL15/At3g58940/PEG3-like"/>
</dbReference>
<dbReference type="PANTHER" id="PTHR31639:SF315">
    <property type="entry name" value="LEUCINE-RICH REPEAT DOMAIN SUPERFAMILY, F-BOX-LIKE DOMAIN SUPERFAMILY"/>
    <property type="match status" value="1"/>
</dbReference>
<dbReference type="InterPro" id="IPR055357">
    <property type="entry name" value="LRR_At1g61320_AtMIF1"/>
</dbReference>
<dbReference type="Pfam" id="PF00646">
    <property type="entry name" value="F-box"/>
    <property type="match status" value="1"/>
</dbReference>
<evidence type="ECO:0008006" key="6">
    <source>
        <dbReference type="Google" id="ProtNLM"/>
    </source>
</evidence>
<feature type="domain" description="F-box" evidence="1">
    <location>
        <begin position="4"/>
        <end position="40"/>
    </location>
</feature>
<name>A0AAD8KT14_TARER</name>
<feature type="domain" description="F-box/LRR-repeat protein 15/At3g58940/PEG3-like LRR" evidence="3">
    <location>
        <begin position="132"/>
        <end position="207"/>
    </location>
</feature>
<dbReference type="InterPro" id="IPR036047">
    <property type="entry name" value="F-box-like_dom_sf"/>
</dbReference>
<sequence>MDRISRLPTGLIETILCLLPIQEAARTSILSREWKYYWTKIPQIAFIEDTFQVSNGGGELSILEQRLGIISDRKVITARCKLFHAIYQVLLMHQGPIYDFTLSMVTNGSRVEIDLIILHLFKRNTIKVLKLDFNGSYRLPSSLFSLHQLTDLYLIDCLLDHLPSASVFGTNLTTLYFQEIRTSEKLLLRLLSSCPLLKRLTIMSDCGTIYVSGDSTITNLFECLPVIEYLNVWFFLFECFLPLPKELPTKLVHLKCLCMECVCFCYEYSVPLFVLLIRSSPSLEKLKLEIIDEDCHGEHEMTPFTMEDYPDIMLGRLKELEILHFSNNKNELDFLKCILPKSPALEKVRILIWEEHEEEEKSEISETLLSFPCASPVVKFIVS</sequence>
<dbReference type="Gene3D" id="3.80.10.10">
    <property type="entry name" value="Ribonuclease Inhibitor"/>
    <property type="match status" value="1"/>
</dbReference>
<dbReference type="InterPro" id="IPR001810">
    <property type="entry name" value="F-box_dom"/>
</dbReference>
<dbReference type="Pfam" id="PF24758">
    <property type="entry name" value="LRR_At5g56370"/>
    <property type="match status" value="1"/>
</dbReference>
<dbReference type="SUPFAM" id="SSF81383">
    <property type="entry name" value="F-box domain"/>
    <property type="match status" value="1"/>
</dbReference>
<dbReference type="EMBL" id="JAUHHV010000003">
    <property type="protein sequence ID" value="KAK1429020.1"/>
    <property type="molecule type" value="Genomic_DNA"/>
</dbReference>